<reference evidence="6 7" key="1">
    <citation type="journal article" date="2021" name="Environ. Microbiol.">
        <title>Genetic insights into the dark matter of the mammalian gut microbiota through targeted genome reconstruction.</title>
        <authorList>
            <person name="Lugli G.A."/>
            <person name="Alessandri G."/>
            <person name="Milani C."/>
            <person name="Viappiani A."/>
            <person name="Fontana F."/>
            <person name="Tarracchini C."/>
            <person name="Mancabelli L."/>
            <person name="Argentini C."/>
            <person name="Ruiz L."/>
            <person name="Margolles A."/>
            <person name="van Sinderen D."/>
            <person name="Turroni F."/>
            <person name="Ventura M."/>
        </authorList>
    </citation>
    <scope>NUCLEOTIDE SEQUENCE [LARGE SCALE GENOMIC DNA]</scope>
    <source>
        <strain evidence="6 7">MA2</strain>
    </source>
</reference>
<comment type="caution">
    <text evidence="6">The sequence shown here is derived from an EMBL/GenBank/DDBJ whole genome shotgun (WGS) entry which is preliminary data.</text>
</comment>
<sequence>MTAMTQEEYEMTCFQMITAAGTAKSDYIEALRAAKAGDYAKAEELLASGLESYNGGHEAHSAMVQQEAAGNPITPTLLMTHVEDQMMSAEVIRTMVLELIDVYKKLENKEN</sequence>
<dbReference type="PROSITE" id="PS51095">
    <property type="entry name" value="PTS_EIIA_TYPE_3"/>
    <property type="match status" value="1"/>
</dbReference>
<dbReference type="SUPFAM" id="SSF46973">
    <property type="entry name" value="Enzyme IIa from lactose specific PTS, IIa-lac"/>
    <property type="match status" value="1"/>
</dbReference>
<feature type="modified residue" description="Phosphohistidine; by HPr" evidence="5">
    <location>
        <position position="81"/>
    </location>
</feature>
<dbReference type="Proteomes" id="UP000773064">
    <property type="component" value="Unassembled WGS sequence"/>
</dbReference>
<dbReference type="Pfam" id="PF02255">
    <property type="entry name" value="PTS_IIA"/>
    <property type="match status" value="1"/>
</dbReference>
<name>A0ABS5UR80_9BIFI</name>
<evidence type="ECO:0000313" key="6">
    <source>
        <dbReference type="EMBL" id="MBT1173380.1"/>
    </source>
</evidence>
<keyword evidence="7" id="KW-1185">Reference proteome</keyword>
<evidence type="ECO:0000256" key="4">
    <source>
        <dbReference type="ARBA" id="ARBA00022683"/>
    </source>
</evidence>
<accession>A0ABS5UR80</accession>
<dbReference type="PANTHER" id="PTHR34382:SF10">
    <property type="entry name" value="PTS SYSTEM OLIGO-BETA-MANNOSIDE-SPECIFIC EIIA COMPONENT"/>
    <property type="match status" value="1"/>
</dbReference>
<gene>
    <name evidence="6" type="ORF">JS528_08480</name>
</gene>
<evidence type="ECO:0000256" key="2">
    <source>
        <dbReference type="ARBA" id="ARBA00022597"/>
    </source>
</evidence>
<keyword evidence="3" id="KW-0808">Transferase</keyword>
<dbReference type="PANTHER" id="PTHR34382">
    <property type="entry name" value="PTS SYSTEM N,N'-DIACETYLCHITOBIOSE-SPECIFIC EIIA COMPONENT"/>
    <property type="match status" value="1"/>
</dbReference>
<evidence type="ECO:0000256" key="5">
    <source>
        <dbReference type="PROSITE-ProRule" id="PRU00418"/>
    </source>
</evidence>
<dbReference type="InterPro" id="IPR003188">
    <property type="entry name" value="PTS_IIA_lac/cel"/>
</dbReference>
<proteinExistence type="predicted"/>
<protein>
    <submittedName>
        <fullName evidence="6">PTS lactose/cellobiose transporter subunit IIA</fullName>
    </submittedName>
</protein>
<dbReference type="PIRSF" id="PIRSF000699">
    <property type="entry name" value="PTS_IILac_III"/>
    <property type="match status" value="1"/>
</dbReference>
<dbReference type="Gene3D" id="1.20.58.80">
    <property type="entry name" value="Phosphotransferase system, lactose/cellobiose-type IIA subunit"/>
    <property type="match status" value="1"/>
</dbReference>
<organism evidence="6 7">
    <name type="scientific">Bifidobacterium santillanense</name>
    <dbReference type="NCBI Taxonomy" id="2809028"/>
    <lineage>
        <taxon>Bacteria</taxon>
        <taxon>Bacillati</taxon>
        <taxon>Actinomycetota</taxon>
        <taxon>Actinomycetes</taxon>
        <taxon>Bifidobacteriales</taxon>
        <taxon>Bifidobacteriaceae</taxon>
        <taxon>Bifidobacterium</taxon>
    </lineage>
</organism>
<evidence type="ECO:0000256" key="3">
    <source>
        <dbReference type="ARBA" id="ARBA00022679"/>
    </source>
</evidence>
<keyword evidence="2" id="KW-0762">Sugar transport</keyword>
<keyword evidence="1" id="KW-0813">Transport</keyword>
<keyword evidence="4" id="KW-0598">Phosphotransferase system</keyword>
<evidence type="ECO:0000313" key="7">
    <source>
        <dbReference type="Proteomes" id="UP000773064"/>
    </source>
</evidence>
<dbReference type="EMBL" id="JAFEJS010000009">
    <property type="protein sequence ID" value="MBT1173380.1"/>
    <property type="molecule type" value="Genomic_DNA"/>
</dbReference>
<dbReference type="InterPro" id="IPR036542">
    <property type="entry name" value="PTS_IIA_lac/cel_sf"/>
</dbReference>
<evidence type="ECO:0000256" key="1">
    <source>
        <dbReference type="ARBA" id="ARBA00022448"/>
    </source>
</evidence>